<proteinExistence type="inferred from homology"/>
<dbReference type="InterPro" id="IPR002818">
    <property type="entry name" value="DJ-1/PfpI"/>
</dbReference>
<evidence type="ECO:0000313" key="4">
    <source>
        <dbReference type="Proteomes" id="UP000621454"/>
    </source>
</evidence>
<accession>A0A916TGW4</accession>
<keyword evidence="4" id="KW-1185">Reference proteome</keyword>
<dbReference type="AlphaFoldDB" id="A0A916TGW4"/>
<dbReference type="InterPro" id="IPR006286">
    <property type="entry name" value="C56_PfpI-like"/>
</dbReference>
<dbReference type="InterPro" id="IPR029062">
    <property type="entry name" value="Class_I_gatase-like"/>
</dbReference>
<dbReference type="PANTHER" id="PTHR42733">
    <property type="entry name" value="DJ-1 PROTEIN"/>
    <property type="match status" value="1"/>
</dbReference>
<keyword evidence="3" id="KW-0378">Hydrolase</keyword>
<dbReference type="Gene3D" id="3.40.50.880">
    <property type="match status" value="1"/>
</dbReference>
<reference evidence="3" key="2">
    <citation type="submission" date="2020-09" db="EMBL/GenBank/DDBJ databases">
        <authorList>
            <person name="Sun Q."/>
            <person name="Zhou Y."/>
        </authorList>
    </citation>
    <scope>NUCLEOTIDE SEQUENCE</scope>
    <source>
        <strain evidence="3">CGMCC 1.12827</strain>
    </source>
</reference>
<feature type="domain" description="DJ-1/PfpI" evidence="2">
    <location>
        <begin position="8"/>
        <end position="180"/>
    </location>
</feature>
<reference evidence="3" key="1">
    <citation type="journal article" date="2014" name="Int. J. Syst. Evol. Microbiol.">
        <title>Complete genome sequence of Corynebacterium casei LMG S-19264T (=DSM 44701T), isolated from a smear-ripened cheese.</title>
        <authorList>
            <consortium name="US DOE Joint Genome Institute (JGI-PGF)"/>
            <person name="Walter F."/>
            <person name="Albersmeier A."/>
            <person name="Kalinowski J."/>
            <person name="Ruckert C."/>
        </authorList>
    </citation>
    <scope>NUCLEOTIDE SEQUENCE</scope>
    <source>
        <strain evidence="3">CGMCC 1.12827</strain>
    </source>
</reference>
<dbReference type="PROSITE" id="PS51276">
    <property type="entry name" value="PEPTIDASE_C56_PFPI"/>
    <property type="match status" value="1"/>
</dbReference>
<protein>
    <submittedName>
        <fullName evidence="3">Protease</fullName>
    </submittedName>
</protein>
<gene>
    <name evidence="3" type="ORF">GCM10011489_31950</name>
</gene>
<dbReference type="PANTHER" id="PTHR42733:SF12">
    <property type="entry name" value="PROTEINASE"/>
    <property type="match status" value="1"/>
</dbReference>
<evidence type="ECO:0000256" key="1">
    <source>
        <dbReference type="ARBA" id="ARBA00008542"/>
    </source>
</evidence>
<evidence type="ECO:0000259" key="2">
    <source>
        <dbReference type="Pfam" id="PF01965"/>
    </source>
</evidence>
<comment type="caution">
    <text evidence="3">The sequence shown here is derived from an EMBL/GenBank/DDBJ whole genome shotgun (WGS) entry which is preliminary data.</text>
</comment>
<evidence type="ECO:0000313" key="3">
    <source>
        <dbReference type="EMBL" id="GGB41998.1"/>
    </source>
</evidence>
<organism evidence="3 4">
    <name type="scientific">Gordonia jinhuaensis</name>
    <dbReference type="NCBI Taxonomy" id="1517702"/>
    <lineage>
        <taxon>Bacteria</taxon>
        <taxon>Bacillati</taxon>
        <taxon>Actinomycetota</taxon>
        <taxon>Actinomycetes</taxon>
        <taxon>Mycobacteriales</taxon>
        <taxon>Gordoniaceae</taxon>
        <taxon>Gordonia</taxon>
    </lineage>
</organism>
<dbReference type="GO" id="GO:0006508">
    <property type="term" value="P:proteolysis"/>
    <property type="evidence" value="ECO:0007669"/>
    <property type="project" value="UniProtKB-KW"/>
</dbReference>
<dbReference type="SUPFAM" id="SSF52317">
    <property type="entry name" value="Class I glutamine amidotransferase-like"/>
    <property type="match status" value="1"/>
</dbReference>
<name>A0A916TGW4_9ACTN</name>
<dbReference type="GO" id="GO:0008233">
    <property type="term" value="F:peptidase activity"/>
    <property type="evidence" value="ECO:0007669"/>
    <property type="project" value="UniProtKB-KW"/>
</dbReference>
<dbReference type="CDD" id="cd03134">
    <property type="entry name" value="GATase1_PfpI_like"/>
    <property type="match status" value="1"/>
</dbReference>
<dbReference type="RefSeq" id="WP_188587622.1">
    <property type="nucleotide sequence ID" value="NZ_BMGC01000030.1"/>
</dbReference>
<dbReference type="Proteomes" id="UP000621454">
    <property type="component" value="Unassembled WGS sequence"/>
</dbReference>
<sequence length="193" mass="20004">MADLNGKNVLIISTEFGTEQAEIETPRDFLLAAGASVTVATPDGGTIQTVISDRDPADQVSADTTIADVADSDFDALVVPGGTVNADTLRQDKDAVALARRFATAGKPIAAICHAPWLLVEAGLTIGKTLTSFPSLRSDLNNAGATWVDREVVADDTNGFTLITSRNPDDLDAFDSTLAETLEKAGAAAGSGR</sequence>
<dbReference type="Pfam" id="PF01965">
    <property type="entry name" value="DJ-1_PfpI"/>
    <property type="match status" value="1"/>
</dbReference>
<comment type="similarity">
    <text evidence="1">Belongs to the peptidase C56 family.</text>
</comment>
<dbReference type="NCBIfam" id="TIGR01382">
    <property type="entry name" value="PfpI"/>
    <property type="match status" value="1"/>
</dbReference>
<dbReference type="EMBL" id="BMGC01000030">
    <property type="protein sequence ID" value="GGB41998.1"/>
    <property type="molecule type" value="Genomic_DNA"/>
</dbReference>
<keyword evidence="3" id="KW-0645">Protease</keyword>